<proteinExistence type="inferred from homology"/>
<dbReference type="InterPro" id="IPR023674">
    <property type="entry name" value="Ribosomal_uL1-like"/>
</dbReference>
<evidence type="ECO:0000313" key="12">
    <source>
        <dbReference type="EMBL" id="WFD34445.1"/>
    </source>
</evidence>
<feature type="compositionally biased region" description="Basic and acidic residues" evidence="11">
    <location>
        <begin position="303"/>
        <end position="315"/>
    </location>
</feature>
<feature type="region of interest" description="Disordered" evidence="11">
    <location>
        <begin position="295"/>
        <end position="443"/>
    </location>
</feature>
<accession>A0AAF0ESJ3</accession>
<evidence type="ECO:0000256" key="8">
    <source>
        <dbReference type="ARBA" id="ARBA00054167"/>
    </source>
</evidence>
<feature type="compositionally biased region" description="Low complexity" evidence="11">
    <location>
        <begin position="394"/>
        <end position="435"/>
    </location>
</feature>
<evidence type="ECO:0000313" key="13">
    <source>
        <dbReference type="Proteomes" id="UP001219933"/>
    </source>
</evidence>
<dbReference type="SUPFAM" id="SSF56808">
    <property type="entry name" value="Ribosomal protein L1"/>
    <property type="match status" value="1"/>
</dbReference>
<keyword evidence="3" id="KW-0597">Phosphoprotein</keyword>
<comment type="similarity">
    <text evidence="9">Belongs to the universal ribosomal protein uL1 family. Highly divergent.</text>
</comment>
<keyword evidence="13" id="KW-1185">Reference proteome</keyword>
<keyword evidence="7" id="KW-0539">Nucleus</keyword>
<evidence type="ECO:0000256" key="2">
    <source>
        <dbReference type="ARBA" id="ARBA00022499"/>
    </source>
</evidence>
<dbReference type="CDD" id="cd00403">
    <property type="entry name" value="Ribosomal_L1"/>
    <property type="match status" value="1"/>
</dbReference>
<keyword evidence="6" id="KW-0175">Coiled coil</keyword>
<evidence type="ECO:0000256" key="10">
    <source>
        <dbReference type="ARBA" id="ARBA00070787"/>
    </source>
</evidence>
<gene>
    <name evidence="12" type="primary">CIC1</name>
    <name evidence="12" type="ORF">MCUN1_001286</name>
</gene>
<feature type="compositionally biased region" description="Acidic residues" evidence="11">
    <location>
        <begin position="316"/>
        <end position="341"/>
    </location>
</feature>
<feature type="compositionally biased region" description="Low complexity" evidence="11">
    <location>
        <begin position="354"/>
        <end position="380"/>
    </location>
</feature>
<evidence type="ECO:0000256" key="6">
    <source>
        <dbReference type="ARBA" id="ARBA00023054"/>
    </source>
</evidence>
<dbReference type="AlphaFoldDB" id="A0AAF0ESJ3"/>
<dbReference type="FunFam" id="3.40.50.790:FF:000004">
    <property type="entry name" value="Ribosomal L1 domain-containing 1-like 1"/>
    <property type="match status" value="1"/>
</dbReference>
<keyword evidence="5" id="KW-0007">Acetylation</keyword>
<organism evidence="12 13">
    <name type="scientific">Malassezia cuniculi</name>
    <dbReference type="NCBI Taxonomy" id="948313"/>
    <lineage>
        <taxon>Eukaryota</taxon>
        <taxon>Fungi</taxon>
        <taxon>Dikarya</taxon>
        <taxon>Basidiomycota</taxon>
        <taxon>Ustilaginomycotina</taxon>
        <taxon>Malasseziomycetes</taxon>
        <taxon>Malasseziales</taxon>
        <taxon>Malasseziaceae</taxon>
        <taxon>Malassezia</taxon>
    </lineage>
</organism>
<evidence type="ECO:0000256" key="3">
    <source>
        <dbReference type="ARBA" id="ARBA00022553"/>
    </source>
</evidence>
<dbReference type="Gene3D" id="3.40.50.790">
    <property type="match status" value="1"/>
</dbReference>
<keyword evidence="4" id="KW-0832">Ubl conjugation</keyword>
<protein>
    <recommendedName>
        <fullName evidence="10">Ribosomal L1 domain-containing protein 1</fullName>
    </recommendedName>
</protein>
<dbReference type="Pfam" id="PF00687">
    <property type="entry name" value="Ribosomal_L1"/>
    <property type="match status" value="1"/>
</dbReference>
<keyword evidence="12" id="KW-0647">Proteasome</keyword>
<dbReference type="Proteomes" id="UP001219933">
    <property type="component" value="Chromosome 2"/>
</dbReference>
<keyword evidence="2" id="KW-1017">Isopeptide bond</keyword>
<dbReference type="InterPro" id="IPR016095">
    <property type="entry name" value="Ribosomal_uL1_3-a/b-sand"/>
</dbReference>
<dbReference type="GO" id="GO:0005730">
    <property type="term" value="C:nucleolus"/>
    <property type="evidence" value="ECO:0007669"/>
    <property type="project" value="UniProtKB-SubCell"/>
</dbReference>
<reference evidence="12" key="1">
    <citation type="submission" date="2023-03" db="EMBL/GenBank/DDBJ databases">
        <title>Mating type loci evolution in Malassezia.</title>
        <authorList>
            <person name="Coelho M.A."/>
        </authorList>
    </citation>
    <scope>NUCLEOTIDE SEQUENCE</scope>
    <source>
        <strain evidence="12">CBS 11721</strain>
    </source>
</reference>
<evidence type="ECO:0000256" key="7">
    <source>
        <dbReference type="ARBA" id="ARBA00023242"/>
    </source>
</evidence>
<evidence type="ECO:0000256" key="9">
    <source>
        <dbReference type="ARBA" id="ARBA00061550"/>
    </source>
</evidence>
<dbReference type="GO" id="GO:0000502">
    <property type="term" value="C:proteasome complex"/>
    <property type="evidence" value="ECO:0007669"/>
    <property type="project" value="UniProtKB-KW"/>
</dbReference>
<dbReference type="InterPro" id="IPR028364">
    <property type="entry name" value="Ribosomal_uL1/biogenesis"/>
</dbReference>
<feature type="compositionally biased region" description="Polar residues" evidence="11">
    <location>
        <begin position="28"/>
        <end position="37"/>
    </location>
</feature>
<dbReference type="EMBL" id="CP119878">
    <property type="protein sequence ID" value="WFD34445.1"/>
    <property type="molecule type" value="Genomic_DNA"/>
</dbReference>
<evidence type="ECO:0000256" key="1">
    <source>
        <dbReference type="ARBA" id="ARBA00004604"/>
    </source>
</evidence>
<sequence length="443" mass="48436">MPPQTRPVPVAKGAKKEGEKRPVKKAQKSATNDSSAPVAQHALISERIERAQALKAFKALSAYVARVRAERSANELPLDGPGSEGASRDTENAVWMQITLKELNTQRKVKPATIPLAHALLDSSASVCLLTKDPQREYKDLLVEKNIKSISRVVGVEKLRGKFKPFDARRELVRDHDLFLADERIVPMLPKLCGNVFFDARKFPVPVDIEHRNRLKASIERAIASTYYLQNKGSCSTIKIGFLNRHTPEQLVENLATALPAVVAKIPGKWSNVQNIEVKTGRSAALPIWNTSLGKGADSRWAPVEREDAKRKREELVEDNEDDEDIDDESDDDEPESEEEAQVPPPKPVKSKPAKAAAATEAAPAKVKSKTQMQTQTQSKTKTDSAKPVSTKVKTQAKTADAPKPAASTKAKAQAKAADAPPKSAGAKVKTQAKTQAKKRARV</sequence>
<comment type="subcellular location">
    <subcellularLocation>
        <location evidence="1">Nucleus</location>
        <location evidence="1">Nucleolus</location>
    </subcellularLocation>
</comment>
<feature type="region of interest" description="Disordered" evidence="11">
    <location>
        <begin position="1"/>
        <end position="38"/>
    </location>
</feature>
<evidence type="ECO:0000256" key="4">
    <source>
        <dbReference type="ARBA" id="ARBA00022843"/>
    </source>
</evidence>
<evidence type="ECO:0000256" key="11">
    <source>
        <dbReference type="SAM" id="MobiDB-lite"/>
    </source>
</evidence>
<comment type="function">
    <text evidence="8">Regulates cellular senescence through inhibition of PTEN translation. Acts as a pro-apoptotic regulator in response to DNA damage.</text>
</comment>
<name>A0AAF0ESJ3_9BASI</name>
<evidence type="ECO:0000256" key="5">
    <source>
        <dbReference type="ARBA" id="ARBA00022990"/>
    </source>
</evidence>